<dbReference type="InterPro" id="IPR042229">
    <property type="entry name" value="Listeria/Bacterioides_rpt_sf"/>
</dbReference>
<dbReference type="GO" id="GO:0005975">
    <property type="term" value="P:carbohydrate metabolic process"/>
    <property type="evidence" value="ECO:0007669"/>
    <property type="project" value="UniProtKB-ARBA"/>
</dbReference>
<dbReference type="Gene3D" id="2.60.40.4270">
    <property type="entry name" value="Listeria-Bacteroides repeat domain"/>
    <property type="match status" value="1"/>
</dbReference>
<protein>
    <submittedName>
        <fullName evidence="5">Putative repeat protein (TIGR02543 family)/predicted secreted protein (Por secretion system target)</fullName>
    </submittedName>
</protein>
<reference evidence="5 6" key="1">
    <citation type="submission" date="2019-03" db="EMBL/GenBank/DDBJ databases">
        <title>Genomic Encyclopedia of Type Strains, Phase IV (KMG-IV): sequencing the most valuable type-strain genomes for metagenomic binning, comparative biology and taxonomic classification.</title>
        <authorList>
            <person name="Goeker M."/>
        </authorList>
    </citation>
    <scope>NUCLEOTIDE SEQUENCE [LARGE SCALE GENOMIC DNA]</scope>
    <source>
        <strain evidence="5 6">DSM 24179</strain>
    </source>
</reference>
<keyword evidence="3" id="KW-1015">Disulfide bond</keyword>
<dbReference type="RefSeq" id="WP_132435095.1">
    <property type="nucleotide sequence ID" value="NZ_SLWK01000016.1"/>
</dbReference>
<keyword evidence="6" id="KW-1185">Reference proteome</keyword>
<sequence length="471" mass="52766">MKSTKLNLIVVILTTMTGFICFPALGESISITYQLNGGENHPENPEHFIADDLPLLLKNPKKAGYNFQGWYNNQLFEGESVEIINEANNIELWAKWSDAIVYQINYRNVEGVTHDNPATFTVYDLPIQLNSASKQGFSFKGWIRDAANDYLAYYKFNGNANDETGNHDATNNGATLTTGITNEPNSAYYFDGGVRYIDTNTNFNFTEAFSFSFWTKLESYGPASQAGVLVVQGANYGNENTANDFAISSNIHEGGRIVFGIKDGGATAATNVPLNTWLHVVATWEKGKERRLYINGELKSTGNSPGGISFHNNLTCRFGAWNWTGWHEKHQMQGKLDLMRIYDYALSPSQILTVHHLEQGLWVDEGNIEWITEVGDIELTATFEIATTVDQLQKVNKTVIYPNPTSNQLSIDTERDDVVTTFIILNLQGITMLKGEFVSKTSIDLSQLEQGLYYIKLSTQEESEVLKFIKK</sequence>
<evidence type="ECO:0000313" key="5">
    <source>
        <dbReference type="EMBL" id="TCO05412.1"/>
    </source>
</evidence>
<dbReference type="Pfam" id="PF13385">
    <property type="entry name" value="Laminin_G_3"/>
    <property type="match status" value="1"/>
</dbReference>
<comment type="subcellular location">
    <subcellularLocation>
        <location evidence="1">Cell envelope</location>
    </subcellularLocation>
</comment>
<dbReference type="Pfam" id="PF18962">
    <property type="entry name" value="Por_Secre_tail"/>
    <property type="match status" value="1"/>
</dbReference>
<evidence type="ECO:0000313" key="6">
    <source>
        <dbReference type="Proteomes" id="UP000295221"/>
    </source>
</evidence>
<dbReference type="SUPFAM" id="SSF49899">
    <property type="entry name" value="Concanavalin A-like lectins/glucanases"/>
    <property type="match status" value="1"/>
</dbReference>
<dbReference type="OrthoDB" id="9805017at2"/>
<proteinExistence type="predicted"/>
<dbReference type="InterPro" id="IPR006558">
    <property type="entry name" value="LamG-like"/>
</dbReference>
<dbReference type="Proteomes" id="UP000295221">
    <property type="component" value="Unassembled WGS sequence"/>
</dbReference>
<accession>A0A4R2GCE3</accession>
<evidence type="ECO:0000256" key="1">
    <source>
        <dbReference type="ARBA" id="ARBA00004196"/>
    </source>
</evidence>
<feature type="domain" description="LamG-like jellyroll fold" evidence="4">
    <location>
        <begin position="207"/>
        <end position="349"/>
    </location>
</feature>
<dbReference type="NCBIfam" id="TIGR02543">
    <property type="entry name" value="List_Bact_rpt"/>
    <property type="match status" value="1"/>
</dbReference>
<dbReference type="InterPro" id="IPR013378">
    <property type="entry name" value="InlB-like_B-rpt"/>
</dbReference>
<evidence type="ECO:0000256" key="2">
    <source>
        <dbReference type="ARBA" id="ARBA00022729"/>
    </source>
</evidence>
<keyword evidence="2" id="KW-0732">Signal</keyword>
<dbReference type="InterPro" id="IPR013320">
    <property type="entry name" value="ConA-like_dom_sf"/>
</dbReference>
<organism evidence="5 6">
    <name type="scientific">Natronoflexus pectinivorans</name>
    <dbReference type="NCBI Taxonomy" id="682526"/>
    <lineage>
        <taxon>Bacteria</taxon>
        <taxon>Pseudomonadati</taxon>
        <taxon>Bacteroidota</taxon>
        <taxon>Bacteroidia</taxon>
        <taxon>Marinilabiliales</taxon>
        <taxon>Marinilabiliaceae</taxon>
        <taxon>Natronoflexus</taxon>
    </lineage>
</organism>
<evidence type="ECO:0000259" key="4">
    <source>
        <dbReference type="SMART" id="SM00560"/>
    </source>
</evidence>
<dbReference type="AlphaFoldDB" id="A0A4R2GCE3"/>
<dbReference type="InterPro" id="IPR026444">
    <property type="entry name" value="Secre_tail"/>
</dbReference>
<name>A0A4R2GCE3_9BACT</name>
<dbReference type="Pfam" id="PF09479">
    <property type="entry name" value="Flg_new"/>
    <property type="match status" value="2"/>
</dbReference>
<dbReference type="GO" id="GO:0030313">
    <property type="term" value="C:cell envelope"/>
    <property type="evidence" value="ECO:0007669"/>
    <property type="project" value="UniProtKB-SubCell"/>
</dbReference>
<dbReference type="GO" id="GO:0004553">
    <property type="term" value="F:hydrolase activity, hydrolyzing O-glycosyl compounds"/>
    <property type="evidence" value="ECO:0007669"/>
    <property type="project" value="UniProtKB-ARBA"/>
</dbReference>
<comment type="caution">
    <text evidence="5">The sequence shown here is derived from an EMBL/GenBank/DDBJ whole genome shotgun (WGS) entry which is preliminary data.</text>
</comment>
<dbReference type="EMBL" id="SLWK01000016">
    <property type="protein sequence ID" value="TCO05412.1"/>
    <property type="molecule type" value="Genomic_DNA"/>
</dbReference>
<gene>
    <name evidence="5" type="ORF">EV194_11644</name>
</gene>
<dbReference type="NCBIfam" id="TIGR04183">
    <property type="entry name" value="Por_Secre_tail"/>
    <property type="match status" value="1"/>
</dbReference>
<evidence type="ECO:0000256" key="3">
    <source>
        <dbReference type="ARBA" id="ARBA00023157"/>
    </source>
</evidence>
<dbReference type="Gene3D" id="2.60.120.200">
    <property type="match status" value="1"/>
</dbReference>
<dbReference type="SMART" id="SM00560">
    <property type="entry name" value="LamGL"/>
    <property type="match status" value="1"/>
</dbReference>